<dbReference type="PANTHER" id="PTHR47843">
    <property type="entry name" value="BTB DOMAIN-CONTAINING PROTEIN-RELATED"/>
    <property type="match status" value="1"/>
</dbReference>
<dbReference type="Gene3D" id="3.30.710.10">
    <property type="entry name" value="Potassium Channel Kv1.1, Chain A"/>
    <property type="match status" value="1"/>
</dbReference>
<comment type="caution">
    <text evidence="2">The sequence shown here is derived from an EMBL/GenBank/DDBJ whole genome shotgun (WGS) entry which is preliminary data.</text>
</comment>
<dbReference type="SMART" id="SM00225">
    <property type="entry name" value="BTB"/>
    <property type="match status" value="1"/>
</dbReference>
<dbReference type="Proteomes" id="UP000546213">
    <property type="component" value="Unassembled WGS sequence"/>
</dbReference>
<organism evidence="2 3">
    <name type="scientific">Fusarium pseudocircinatum</name>
    <dbReference type="NCBI Taxonomy" id="56676"/>
    <lineage>
        <taxon>Eukaryota</taxon>
        <taxon>Fungi</taxon>
        <taxon>Dikarya</taxon>
        <taxon>Ascomycota</taxon>
        <taxon>Pezizomycotina</taxon>
        <taxon>Sordariomycetes</taxon>
        <taxon>Hypocreomycetidae</taxon>
        <taxon>Hypocreales</taxon>
        <taxon>Nectriaceae</taxon>
        <taxon>Fusarium</taxon>
        <taxon>Fusarium fujikuroi species complex</taxon>
    </lineage>
</organism>
<feature type="domain" description="BTB" evidence="1">
    <location>
        <begin position="38"/>
        <end position="105"/>
    </location>
</feature>
<dbReference type="Pfam" id="PF00651">
    <property type="entry name" value="BTB"/>
    <property type="match status" value="1"/>
</dbReference>
<evidence type="ECO:0000313" key="3">
    <source>
        <dbReference type="Proteomes" id="UP000546213"/>
    </source>
</evidence>
<dbReference type="PANTHER" id="PTHR47843:SF5">
    <property type="entry name" value="BTB_POZ DOMAIN PROTEIN"/>
    <property type="match status" value="1"/>
</dbReference>
<dbReference type="InterPro" id="IPR011333">
    <property type="entry name" value="SKP1/BTB/POZ_sf"/>
</dbReference>
<dbReference type="OrthoDB" id="6359816at2759"/>
<dbReference type="CDD" id="cd18186">
    <property type="entry name" value="BTB_POZ_ZBTB_KLHL-like"/>
    <property type="match status" value="1"/>
</dbReference>
<dbReference type="AlphaFoldDB" id="A0A8H5KXC9"/>
<proteinExistence type="predicted"/>
<dbReference type="InterPro" id="IPR000210">
    <property type="entry name" value="BTB/POZ_dom"/>
</dbReference>
<sequence>MSRDLRMGLFQYESPLTLIYQNNLLVLIYSARENHDFTDFAFVCGGTLFQVHKVVVCSQSKVFHTACTGPFEESITNEIDLSQFSVNQVKWLVDFLYTGAYLIPKDSNLDDHIHMFTIGVVYEIEPLAQYAAWQFHCGLSKLLMLEEVLPLISLVYNSAPEHRQELREEVVKFLRSPGSRIKADMETRGWYDDMAAECPEFIKDFLFSYLEGSDRDWSFSSN</sequence>
<name>A0A8H5KXC9_9HYPO</name>
<evidence type="ECO:0000313" key="2">
    <source>
        <dbReference type="EMBL" id="KAF5581143.1"/>
    </source>
</evidence>
<dbReference type="PROSITE" id="PS50097">
    <property type="entry name" value="BTB"/>
    <property type="match status" value="1"/>
</dbReference>
<gene>
    <name evidence="2" type="ORF">FPCIR_10318</name>
</gene>
<dbReference type="SUPFAM" id="SSF54695">
    <property type="entry name" value="POZ domain"/>
    <property type="match status" value="1"/>
</dbReference>
<dbReference type="EMBL" id="JAAOAS010000298">
    <property type="protein sequence ID" value="KAF5581143.1"/>
    <property type="molecule type" value="Genomic_DNA"/>
</dbReference>
<evidence type="ECO:0000259" key="1">
    <source>
        <dbReference type="PROSITE" id="PS50097"/>
    </source>
</evidence>
<reference evidence="2 3" key="1">
    <citation type="submission" date="2020-05" db="EMBL/GenBank/DDBJ databases">
        <title>Identification and distribution of gene clusters putatively required for synthesis of sphingolipid metabolism inhibitors in phylogenetically diverse species of the filamentous fungus Fusarium.</title>
        <authorList>
            <person name="Kim H.-S."/>
            <person name="Busman M."/>
            <person name="Brown D.W."/>
            <person name="Divon H."/>
            <person name="Uhlig S."/>
            <person name="Proctor R.H."/>
        </authorList>
    </citation>
    <scope>NUCLEOTIDE SEQUENCE [LARGE SCALE GENOMIC DNA]</scope>
    <source>
        <strain evidence="2 3">NRRL 36939</strain>
    </source>
</reference>
<protein>
    <recommendedName>
        <fullName evidence="1">BTB domain-containing protein</fullName>
    </recommendedName>
</protein>
<keyword evidence="3" id="KW-1185">Reference proteome</keyword>
<accession>A0A8H5KXC9</accession>